<evidence type="ECO:0000256" key="4">
    <source>
        <dbReference type="ARBA" id="ARBA00022741"/>
    </source>
</evidence>
<dbReference type="InterPro" id="IPR004154">
    <property type="entry name" value="Anticodon-bd"/>
</dbReference>
<evidence type="ECO:0000256" key="6">
    <source>
        <dbReference type="ARBA" id="ARBA00022917"/>
    </source>
</evidence>
<keyword evidence="6" id="KW-0648">Protein biosynthesis</keyword>
<evidence type="ECO:0000313" key="12">
    <source>
        <dbReference type="Proteomes" id="UP001596445"/>
    </source>
</evidence>
<evidence type="ECO:0000256" key="2">
    <source>
        <dbReference type="ARBA" id="ARBA00012831"/>
    </source>
</evidence>
<evidence type="ECO:0000256" key="7">
    <source>
        <dbReference type="ARBA" id="ARBA00023146"/>
    </source>
</evidence>
<dbReference type="GO" id="GO:0005524">
    <property type="term" value="F:ATP binding"/>
    <property type="evidence" value="ECO:0007669"/>
    <property type="project" value="UniProtKB-KW"/>
</dbReference>
<evidence type="ECO:0000256" key="8">
    <source>
        <dbReference type="ARBA" id="ARBA00029731"/>
    </source>
</evidence>
<evidence type="ECO:0000256" key="1">
    <source>
        <dbReference type="ARBA" id="ARBA00004496"/>
    </source>
</evidence>
<keyword evidence="12" id="KW-1185">Reference proteome</keyword>
<comment type="subcellular location">
    <subcellularLocation>
        <location evidence="1">Cytoplasm</location>
    </subcellularLocation>
</comment>
<keyword evidence="3 11" id="KW-0436">Ligase</keyword>
<comment type="catalytic activity">
    <reaction evidence="9">
        <text>tRNA(Pro) + L-proline + ATP = L-prolyl-tRNA(Pro) + AMP + diphosphate</text>
        <dbReference type="Rhea" id="RHEA:14305"/>
        <dbReference type="Rhea" id="RHEA-COMP:9700"/>
        <dbReference type="Rhea" id="RHEA-COMP:9702"/>
        <dbReference type="ChEBI" id="CHEBI:30616"/>
        <dbReference type="ChEBI" id="CHEBI:33019"/>
        <dbReference type="ChEBI" id="CHEBI:60039"/>
        <dbReference type="ChEBI" id="CHEBI:78442"/>
        <dbReference type="ChEBI" id="CHEBI:78532"/>
        <dbReference type="ChEBI" id="CHEBI:456215"/>
        <dbReference type="EC" id="6.1.1.15"/>
    </reaction>
</comment>
<dbReference type="GO" id="GO:0006412">
    <property type="term" value="P:translation"/>
    <property type="evidence" value="ECO:0007669"/>
    <property type="project" value="UniProtKB-KW"/>
</dbReference>
<dbReference type="InterPro" id="IPR002314">
    <property type="entry name" value="aa-tRNA-synt_IIb"/>
</dbReference>
<protein>
    <recommendedName>
        <fullName evidence="2">proline--tRNA ligase</fullName>
        <ecNumber evidence="2">6.1.1.15</ecNumber>
    </recommendedName>
    <alternativeName>
        <fullName evidence="8">Prolyl-tRNA synthetase</fullName>
    </alternativeName>
</protein>
<dbReference type="RefSeq" id="WP_267161749.1">
    <property type="nucleotide sequence ID" value="NZ_CP112972.1"/>
</dbReference>
<dbReference type="PRINTS" id="PR01046">
    <property type="entry name" value="TRNASYNTHPRO"/>
</dbReference>
<evidence type="ECO:0000259" key="10">
    <source>
        <dbReference type="PROSITE" id="PS50862"/>
    </source>
</evidence>
<reference evidence="11 12" key="1">
    <citation type="journal article" date="2019" name="Int. J. Syst. Evol. Microbiol.">
        <title>The Global Catalogue of Microorganisms (GCM) 10K type strain sequencing project: providing services to taxonomists for standard genome sequencing and annotation.</title>
        <authorList>
            <consortium name="The Broad Institute Genomics Platform"/>
            <consortium name="The Broad Institute Genome Sequencing Center for Infectious Disease"/>
            <person name="Wu L."/>
            <person name="Ma J."/>
        </authorList>
    </citation>
    <scope>NUCLEOTIDE SEQUENCE [LARGE SCALE GENOMIC DNA]</scope>
    <source>
        <strain evidence="11 12">JCM 30072</strain>
    </source>
</reference>
<gene>
    <name evidence="11" type="ORF">ACFQQG_13610</name>
</gene>
<name>A0ABD5W0G8_9EURY</name>
<keyword evidence="4" id="KW-0547">Nucleotide-binding</keyword>
<dbReference type="SUPFAM" id="SSF52954">
    <property type="entry name" value="Class II aaRS ABD-related"/>
    <property type="match status" value="1"/>
</dbReference>
<dbReference type="SUPFAM" id="SSF55681">
    <property type="entry name" value="Class II aaRS and biotin synthetases"/>
    <property type="match status" value="1"/>
</dbReference>
<dbReference type="GO" id="GO:0004827">
    <property type="term" value="F:proline-tRNA ligase activity"/>
    <property type="evidence" value="ECO:0007669"/>
    <property type="project" value="UniProtKB-EC"/>
</dbReference>
<proteinExistence type="predicted"/>
<accession>A0ABD5W0G8</accession>
<dbReference type="Pfam" id="PF03129">
    <property type="entry name" value="HGTP_anticodon"/>
    <property type="match status" value="1"/>
</dbReference>
<evidence type="ECO:0000256" key="5">
    <source>
        <dbReference type="ARBA" id="ARBA00022840"/>
    </source>
</evidence>
<dbReference type="EC" id="6.1.1.15" evidence="2"/>
<sequence>MRRSDAVLFTSREETDHENRTVQLIHRAGIARQLGSGLYALAPVGQRVRAKVIARVECEMDAIGGQQVTLPSLNGDDIWRQSGRWESFEGEMLTVESRDGKSLCLAPSHEEGIVSLVDGAVRSYDDLPLLLYQVTKKYRDDHARNGLVRTKEFTMKDAYSLHTSRESLAEWYDRVREAYARIFEEFDLDFAVTAAENEVMGGSGSAEFHALVETGSERVRYCRADGCRFGVTDDSPRGSLSAGDSCPDCGNDLAAGNGIELGHVFKLGTRYSEAMGLTVDAPDGTEQAVVMGSYGIGIERLVQALVAQHADGDGCRWPDGVAPFEVAIVPLSYEGDVREAADRLYEACDPDETLLFDDAGQHIGERFAESDLLGVPWKVVLGNHFSATGEVELESRDGETRYVAVDEVADIVG</sequence>
<feature type="domain" description="Aminoacyl-transfer RNA synthetases class-II family profile" evidence="10">
    <location>
        <begin position="5"/>
        <end position="330"/>
    </location>
</feature>
<evidence type="ECO:0000313" key="11">
    <source>
        <dbReference type="EMBL" id="MFC7059026.1"/>
    </source>
</evidence>
<dbReference type="Gene3D" id="3.30.930.10">
    <property type="entry name" value="Bira Bifunctional Protein, Domain 2"/>
    <property type="match status" value="1"/>
</dbReference>
<dbReference type="InterPro" id="IPR002316">
    <property type="entry name" value="Pro-tRNA-ligase_IIa"/>
</dbReference>
<dbReference type="InterPro" id="IPR006195">
    <property type="entry name" value="aa-tRNA-synth_II"/>
</dbReference>
<dbReference type="Proteomes" id="UP001596445">
    <property type="component" value="Unassembled WGS sequence"/>
</dbReference>
<dbReference type="InterPro" id="IPR036621">
    <property type="entry name" value="Anticodon-bd_dom_sf"/>
</dbReference>
<keyword evidence="5" id="KW-0067">ATP-binding</keyword>
<dbReference type="EMBL" id="JBHSZI010000001">
    <property type="protein sequence ID" value="MFC7059026.1"/>
    <property type="molecule type" value="Genomic_DNA"/>
</dbReference>
<dbReference type="AlphaFoldDB" id="A0ABD5W0G8"/>
<dbReference type="PANTHER" id="PTHR42753:SF2">
    <property type="entry name" value="PROLINE--TRNA LIGASE"/>
    <property type="match status" value="1"/>
</dbReference>
<dbReference type="Pfam" id="PF00587">
    <property type="entry name" value="tRNA-synt_2b"/>
    <property type="match status" value="1"/>
</dbReference>
<dbReference type="Gene3D" id="3.40.50.800">
    <property type="entry name" value="Anticodon-binding domain"/>
    <property type="match status" value="1"/>
</dbReference>
<dbReference type="InterPro" id="IPR045864">
    <property type="entry name" value="aa-tRNA-synth_II/BPL/LPL"/>
</dbReference>
<dbReference type="GeneID" id="76631103"/>
<organism evidence="11 12">
    <name type="scientific">Halovenus salina</name>
    <dbReference type="NCBI Taxonomy" id="1510225"/>
    <lineage>
        <taxon>Archaea</taxon>
        <taxon>Methanobacteriati</taxon>
        <taxon>Methanobacteriota</taxon>
        <taxon>Stenosarchaea group</taxon>
        <taxon>Halobacteria</taxon>
        <taxon>Halobacteriales</taxon>
        <taxon>Haloarculaceae</taxon>
        <taxon>Halovenus</taxon>
    </lineage>
</organism>
<keyword evidence="7" id="KW-0030">Aminoacyl-tRNA synthetase</keyword>
<dbReference type="GO" id="GO:0005737">
    <property type="term" value="C:cytoplasm"/>
    <property type="evidence" value="ECO:0007669"/>
    <property type="project" value="UniProtKB-SubCell"/>
</dbReference>
<dbReference type="PANTHER" id="PTHR42753">
    <property type="entry name" value="MITOCHONDRIAL RIBOSOME PROTEIN L39/PROLYL-TRNA LIGASE FAMILY MEMBER"/>
    <property type="match status" value="1"/>
</dbReference>
<comment type="caution">
    <text evidence="11">The sequence shown here is derived from an EMBL/GenBank/DDBJ whole genome shotgun (WGS) entry which is preliminary data.</text>
</comment>
<evidence type="ECO:0000256" key="3">
    <source>
        <dbReference type="ARBA" id="ARBA00022598"/>
    </source>
</evidence>
<dbReference type="InterPro" id="IPR050062">
    <property type="entry name" value="Pro-tRNA_synthetase"/>
</dbReference>
<dbReference type="PROSITE" id="PS50862">
    <property type="entry name" value="AA_TRNA_LIGASE_II"/>
    <property type="match status" value="1"/>
</dbReference>
<evidence type="ECO:0000256" key="9">
    <source>
        <dbReference type="ARBA" id="ARBA00047671"/>
    </source>
</evidence>